<organism evidence="2 3">
    <name type="scientific">Paradevosia shaoguanensis</name>
    <dbReference type="NCBI Taxonomy" id="1335043"/>
    <lineage>
        <taxon>Bacteria</taxon>
        <taxon>Pseudomonadati</taxon>
        <taxon>Pseudomonadota</taxon>
        <taxon>Alphaproteobacteria</taxon>
        <taxon>Hyphomicrobiales</taxon>
        <taxon>Devosiaceae</taxon>
        <taxon>Paradevosia</taxon>
    </lineage>
</organism>
<dbReference type="NCBIfam" id="NF038403">
    <property type="entry name" value="perm_prefix_1"/>
    <property type="match status" value="1"/>
</dbReference>
<sequence length="223" mass="23539">MRDPFDALAEHLLRAGIRPRSVSRYVGELRDHLDDATDALAASGRPRPAARQEALDRLGTLDALALPMLADRRFRSLGSRAPWLFYAFGPLALYVATLAVIIAGLMGASSPGATPAWFGSAGATSQILASLILPVVGVWMICFAALRRRARFGWPLLGAVLMIAAAAAFQLDVRAPSPDLGGLIAIGVLLPSTQKLMLLSAFAAAALLPLLVFGPLGTRGAFR</sequence>
<feature type="transmembrane region" description="Helical" evidence="1">
    <location>
        <begin position="127"/>
        <end position="146"/>
    </location>
</feature>
<keyword evidence="1" id="KW-1133">Transmembrane helix</keyword>
<evidence type="ECO:0000256" key="1">
    <source>
        <dbReference type="SAM" id="Phobius"/>
    </source>
</evidence>
<name>A0AA41QMJ4_9HYPH</name>
<reference evidence="2" key="1">
    <citation type="submission" date="2022-03" db="EMBL/GenBank/DDBJ databases">
        <title>The complete genome sequence of a Methyloterrigena soli.</title>
        <authorList>
            <person name="Zi Z."/>
        </authorList>
    </citation>
    <scope>NUCLEOTIDE SEQUENCE</scope>
    <source>
        <strain evidence="2">M48</strain>
    </source>
</reference>
<evidence type="ECO:0000313" key="3">
    <source>
        <dbReference type="Proteomes" id="UP001156140"/>
    </source>
</evidence>
<dbReference type="RefSeq" id="WP_281735398.1">
    <property type="nucleotide sequence ID" value="NZ_JAKETQ010000001.1"/>
</dbReference>
<feature type="transmembrane region" description="Helical" evidence="1">
    <location>
        <begin position="196"/>
        <end position="216"/>
    </location>
</feature>
<feature type="transmembrane region" description="Helical" evidence="1">
    <location>
        <begin position="153"/>
        <end position="171"/>
    </location>
</feature>
<dbReference type="Proteomes" id="UP001156140">
    <property type="component" value="Unassembled WGS sequence"/>
</dbReference>
<dbReference type="AlphaFoldDB" id="A0AA41QMJ4"/>
<accession>A0AA41QMJ4</accession>
<comment type="caution">
    <text evidence="2">The sequence shown here is derived from an EMBL/GenBank/DDBJ whole genome shotgun (WGS) entry which is preliminary data.</text>
</comment>
<protein>
    <submittedName>
        <fullName evidence="2">Permease prefix domain 1-containing protein</fullName>
    </submittedName>
</protein>
<dbReference type="EMBL" id="JALAZD010000001">
    <property type="protein sequence ID" value="MCI0126564.1"/>
    <property type="molecule type" value="Genomic_DNA"/>
</dbReference>
<keyword evidence="1" id="KW-0472">Membrane</keyword>
<evidence type="ECO:0000313" key="2">
    <source>
        <dbReference type="EMBL" id="MCI0126564.1"/>
    </source>
</evidence>
<keyword evidence="1" id="KW-0812">Transmembrane</keyword>
<proteinExistence type="predicted"/>
<feature type="transmembrane region" description="Helical" evidence="1">
    <location>
        <begin position="83"/>
        <end position="107"/>
    </location>
</feature>
<keyword evidence="3" id="KW-1185">Reference proteome</keyword>
<dbReference type="InterPro" id="IPR047928">
    <property type="entry name" value="Perm_prefix_1"/>
</dbReference>
<gene>
    <name evidence="2" type="ORF">ML536_06960</name>
</gene>